<sequence length="578" mass="62016">MHQRHAAVKARCAVRWKTSVTDPDRGGQPKNDGASPGKRKGGGSRRRGKGRQSAPVAKGVDGSASAALAATPGADRRSPTAFSDGPVRKRKRRRRGKAGVNAGGVEDPAFAKGAPDPRSGPTDQHGARETAATASEQDGRLTRASGAGELKSDAAGGVDSENRPGKKRRRNRNRRGGARAAAKGGHIRPLAGSEPPASVARKTRPSLAVAAPTHAPQPTGRIDRPVSPSRARSGEEGGQDDLYAALDLGTNNCRLLIAQPTRPGQFRVVDAFSRIVRLGEGLGASGQLSQDAMDRAVDALRICASKLSGREIRRMRLIATEACRAAENGEGFLERVRVETGLELEIINRETEARLAVSGCSSLVGREARSVVLFDIGGGSSEIAVIRIADNRSSRLANHITHWTSLPVGVVTLSERHGGRDVTPQIFEDMIQEVAGMLARFECPDLPLGADGYPEDFHLIGTSGTVTTLAGVHLDLPRYDRRKVDGVWLSDQEVSAMQAKLLSWDYAGRAANPCIGPDRADLVLAGCAILEAIRRRWPSNRMRVADRGLREGLLTDMMADDGVWRRGRIRRPHTHRER</sequence>
<evidence type="ECO:0000313" key="4">
    <source>
        <dbReference type="Proteomes" id="UP000308828"/>
    </source>
</evidence>
<feature type="compositionally biased region" description="Basic residues" evidence="1">
    <location>
        <begin position="88"/>
        <end position="97"/>
    </location>
</feature>
<name>A0A4S8P6E7_9HYPH</name>
<evidence type="ECO:0000259" key="2">
    <source>
        <dbReference type="Pfam" id="PF02541"/>
    </source>
</evidence>
<feature type="compositionally biased region" description="Basic residues" evidence="1">
    <location>
        <begin position="37"/>
        <end position="50"/>
    </location>
</feature>
<dbReference type="Gene3D" id="3.30.420.40">
    <property type="match status" value="1"/>
</dbReference>
<feature type="region of interest" description="Disordered" evidence="1">
    <location>
        <begin position="1"/>
        <end position="239"/>
    </location>
</feature>
<feature type="domain" description="Ppx/GppA phosphatase N-terminal" evidence="2">
    <location>
        <begin position="263"/>
        <end position="559"/>
    </location>
</feature>
<dbReference type="InterPro" id="IPR043129">
    <property type="entry name" value="ATPase_NBD"/>
</dbReference>
<dbReference type="PANTHER" id="PTHR30005">
    <property type="entry name" value="EXOPOLYPHOSPHATASE"/>
    <property type="match status" value="1"/>
</dbReference>
<keyword evidence="4" id="KW-1185">Reference proteome</keyword>
<feature type="compositionally biased region" description="Basic residues" evidence="1">
    <location>
        <begin position="1"/>
        <end position="14"/>
    </location>
</feature>
<dbReference type="SUPFAM" id="SSF53067">
    <property type="entry name" value="Actin-like ATPase domain"/>
    <property type="match status" value="2"/>
</dbReference>
<feature type="compositionally biased region" description="Basic residues" evidence="1">
    <location>
        <begin position="165"/>
        <end position="177"/>
    </location>
</feature>
<proteinExistence type="predicted"/>
<dbReference type="InterPro" id="IPR003695">
    <property type="entry name" value="Ppx_GppA_N"/>
</dbReference>
<dbReference type="CDD" id="cd24054">
    <property type="entry name" value="ASKHA_NBD_AaPPX-GppA_MtPPX2-like"/>
    <property type="match status" value="1"/>
</dbReference>
<gene>
    <name evidence="3" type="ORF">FAA97_12065</name>
</gene>
<dbReference type="EMBL" id="STGV01000003">
    <property type="protein sequence ID" value="THV23329.1"/>
    <property type="molecule type" value="Genomic_DNA"/>
</dbReference>
<dbReference type="Gene3D" id="3.30.420.150">
    <property type="entry name" value="Exopolyphosphatase. Domain 2"/>
    <property type="match status" value="1"/>
</dbReference>
<protein>
    <submittedName>
        <fullName evidence="3">Ppx/GppA family phosphatase</fullName>
    </submittedName>
</protein>
<dbReference type="Proteomes" id="UP000308828">
    <property type="component" value="Unassembled WGS sequence"/>
</dbReference>
<organism evidence="3 4">
    <name type="scientific">Peteryoungia ipomoeae</name>
    <dbReference type="NCBI Taxonomy" id="1210932"/>
    <lineage>
        <taxon>Bacteria</taxon>
        <taxon>Pseudomonadati</taxon>
        <taxon>Pseudomonadota</taxon>
        <taxon>Alphaproteobacteria</taxon>
        <taxon>Hyphomicrobiales</taxon>
        <taxon>Rhizobiaceae</taxon>
        <taxon>Peteryoungia</taxon>
    </lineage>
</organism>
<dbReference type="GO" id="GO:0016462">
    <property type="term" value="F:pyrophosphatase activity"/>
    <property type="evidence" value="ECO:0007669"/>
    <property type="project" value="TreeGrafter"/>
</dbReference>
<dbReference type="Pfam" id="PF02541">
    <property type="entry name" value="Ppx-GppA"/>
    <property type="match status" value="1"/>
</dbReference>
<comment type="caution">
    <text evidence="3">The sequence shown here is derived from an EMBL/GenBank/DDBJ whole genome shotgun (WGS) entry which is preliminary data.</text>
</comment>
<evidence type="ECO:0000313" key="3">
    <source>
        <dbReference type="EMBL" id="THV23329.1"/>
    </source>
</evidence>
<dbReference type="OrthoDB" id="9793035at2"/>
<dbReference type="PANTHER" id="PTHR30005:SF0">
    <property type="entry name" value="RETROGRADE REGULATION PROTEIN 2"/>
    <property type="match status" value="1"/>
</dbReference>
<evidence type="ECO:0000256" key="1">
    <source>
        <dbReference type="SAM" id="MobiDB-lite"/>
    </source>
</evidence>
<dbReference type="AlphaFoldDB" id="A0A4S8P6E7"/>
<accession>A0A4S8P6E7</accession>
<reference evidence="3 4" key="1">
    <citation type="submission" date="2019-04" db="EMBL/GenBank/DDBJ databases">
        <title>Genome sequence of strain shin9-1.</title>
        <authorList>
            <person name="Gao J."/>
            <person name="Sun J."/>
        </authorList>
    </citation>
    <scope>NUCLEOTIDE SEQUENCE [LARGE SCALE GENOMIC DNA]</scope>
    <source>
        <strain evidence="4">shin9-1</strain>
    </source>
</reference>
<dbReference type="InterPro" id="IPR050273">
    <property type="entry name" value="GppA/Ppx_hydrolase"/>
</dbReference>